<keyword evidence="2" id="KW-0949">S-adenosyl-L-methionine</keyword>
<dbReference type="PROSITE" id="PS51918">
    <property type="entry name" value="RADICAL_SAM"/>
    <property type="match status" value="1"/>
</dbReference>
<dbReference type="SFLD" id="SFLDS00029">
    <property type="entry name" value="Radical_SAM"/>
    <property type="match status" value="1"/>
</dbReference>
<evidence type="ECO:0000256" key="3">
    <source>
        <dbReference type="ARBA" id="ARBA00022723"/>
    </source>
</evidence>
<dbReference type="InterPro" id="IPR051198">
    <property type="entry name" value="BchE-like"/>
</dbReference>
<dbReference type="InterPro" id="IPR058240">
    <property type="entry name" value="rSAM_sf"/>
</dbReference>
<dbReference type="RefSeq" id="WP_142532652.1">
    <property type="nucleotide sequence ID" value="NZ_FXTB01000002.1"/>
</dbReference>
<evidence type="ECO:0000256" key="5">
    <source>
        <dbReference type="ARBA" id="ARBA00023014"/>
    </source>
</evidence>
<dbReference type="SUPFAM" id="SSF102114">
    <property type="entry name" value="Radical SAM enzymes"/>
    <property type="match status" value="1"/>
</dbReference>
<dbReference type="InterPro" id="IPR006158">
    <property type="entry name" value="Cobalamin-bd"/>
</dbReference>
<evidence type="ECO:0000256" key="2">
    <source>
        <dbReference type="ARBA" id="ARBA00022691"/>
    </source>
</evidence>
<dbReference type="GO" id="GO:0046872">
    <property type="term" value="F:metal ion binding"/>
    <property type="evidence" value="ECO:0007669"/>
    <property type="project" value="UniProtKB-KW"/>
</dbReference>
<evidence type="ECO:0000313" key="8">
    <source>
        <dbReference type="EMBL" id="SMO54130.1"/>
    </source>
</evidence>
<dbReference type="GO" id="GO:0005829">
    <property type="term" value="C:cytosol"/>
    <property type="evidence" value="ECO:0007669"/>
    <property type="project" value="TreeGrafter"/>
</dbReference>
<dbReference type="SMART" id="SM00729">
    <property type="entry name" value="Elp3"/>
    <property type="match status" value="1"/>
</dbReference>
<feature type="domain" description="B12-binding" evidence="6">
    <location>
        <begin position="135"/>
        <end position="287"/>
    </location>
</feature>
<sequence length="732" mass="84010">MKSKVLLITPPFTQLNTPYPATPYLKGYLNTQHISSFQLDLGLDVILTIFSSKGLKQIFKIDPEILSNASENSQRIYALRHEYINLIDDLILFLQGSNDMLAHRICSDWFLPRASRFDQLEDLEWNFGNMGIRDKARHLTTLLLEDISDFIVECIDPHFGFSRYAERLSSSALIFDNIYNALLTDESLIVQFQLAILEDYLNREKPDMIALSIPFPGNLFSALKCGQYIKKYHPHITVCFGGGYANTELRSLCDPRIFEFVDYITLDDGEIPLLNLIEYLEGERPREQLKRTFACIEKQVRYLNGSQSKDISFRDPICPDYTDLAAHRYLSVIEISNPMHRLWSDGFWNKLTMAHGCYWGRCAFCDTSLDYISRFEPATAKLLCNKMEIIIDVTGHTGFHFVDEAAPPALMIALSKEILKRNLNVTWWANIRFESSFTADVCQLLKKSGCIAVSGGLEVASDRILSLINKGVSVEKVAKVCKNFTDAGILTHAYLMYGFPTQTVQETINSLEVVKQLFENQIVHSGFWHQFALTAHSPVGKNPDRFNVKIKDAGPHPFANNDLEHSDPTGAPHYKFSDGLKKSLYNYMHDVGFDLPLQRWFDFKIPSPQISYDFIYQSLQEPAHQVPLPNSKLVWLENIPELRFYDKKKKGKNTQMGELTFYMKQGTAQLKMKATLAIWIKELLQRCSVKHFTQPTFNQTRDSFKENNLGDFNVFWQSYNGQELHQFGLLNI</sequence>
<evidence type="ECO:0000313" key="9">
    <source>
        <dbReference type="Proteomes" id="UP000319040"/>
    </source>
</evidence>
<evidence type="ECO:0000256" key="4">
    <source>
        <dbReference type="ARBA" id="ARBA00023004"/>
    </source>
</evidence>
<evidence type="ECO:0000256" key="1">
    <source>
        <dbReference type="ARBA" id="ARBA00001966"/>
    </source>
</evidence>
<name>A0A521C635_SACCC</name>
<evidence type="ECO:0000259" key="7">
    <source>
        <dbReference type="PROSITE" id="PS51918"/>
    </source>
</evidence>
<evidence type="ECO:0000259" key="6">
    <source>
        <dbReference type="PROSITE" id="PS51332"/>
    </source>
</evidence>
<dbReference type="GO" id="GO:0031419">
    <property type="term" value="F:cobalamin binding"/>
    <property type="evidence" value="ECO:0007669"/>
    <property type="project" value="InterPro"/>
</dbReference>
<comment type="cofactor">
    <cofactor evidence="1">
        <name>[4Fe-4S] cluster</name>
        <dbReference type="ChEBI" id="CHEBI:49883"/>
    </cofactor>
</comment>
<dbReference type="GO" id="GO:0003824">
    <property type="term" value="F:catalytic activity"/>
    <property type="evidence" value="ECO:0007669"/>
    <property type="project" value="InterPro"/>
</dbReference>
<dbReference type="AlphaFoldDB" id="A0A521C635"/>
<dbReference type="Proteomes" id="UP000319040">
    <property type="component" value="Unassembled WGS sequence"/>
</dbReference>
<keyword evidence="4" id="KW-0408">Iron</keyword>
<proteinExistence type="predicted"/>
<organism evidence="8 9">
    <name type="scientific">Saccharicrinis carchari</name>
    <dbReference type="NCBI Taxonomy" id="1168039"/>
    <lineage>
        <taxon>Bacteria</taxon>
        <taxon>Pseudomonadati</taxon>
        <taxon>Bacteroidota</taxon>
        <taxon>Bacteroidia</taxon>
        <taxon>Marinilabiliales</taxon>
        <taxon>Marinilabiliaceae</taxon>
        <taxon>Saccharicrinis</taxon>
    </lineage>
</organism>
<feature type="domain" description="Radical SAM core" evidence="7">
    <location>
        <begin position="343"/>
        <end position="572"/>
    </location>
</feature>
<keyword evidence="3" id="KW-0479">Metal-binding</keyword>
<dbReference type="Gene3D" id="3.30.750.200">
    <property type="match status" value="1"/>
</dbReference>
<accession>A0A521C635</accession>
<protein>
    <submittedName>
        <fullName evidence="8">Radical SAM superfamily enzyme YgiQ, UPF0313 family</fullName>
    </submittedName>
</protein>
<dbReference type="EMBL" id="FXTB01000002">
    <property type="protein sequence ID" value="SMO54130.1"/>
    <property type="molecule type" value="Genomic_DNA"/>
</dbReference>
<keyword evidence="5" id="KW-0411">Iron-sulfur</keyword>
<dbReference type="InterPro" id="IPR007197">
    <property type="entry name" value="rSAM"/>
</dbReference>
<dbReference type="InterPro" id="IPR006638">
    <property type="entry name" value="Elp3/MiaA/NifB-like_rSAM"/>
</dbReference>
<dbReference type="SFLD" id="SFLDG01082">
    <property type="entry name" value="B12-binding_domain_containing"/>
    <property type="match status" value="1"/>
</dbReference>
<dbReference type="OrthoDB" id="9801424at2"/>
<reference evidence="8 9" key="1">
    <citation type="submission" date="2017-05" db="EMBL/GenBank/DDBJ databases">
        <authorList>
            <person name="Varghese N."/>
            <person name="Submissions S."/>
        </authorList>
    </citation>
    <scope>NUCLEOTIDE SEQUENCE [LARGE SCALE GENOMIC DNA]</scope>
    <source>
        <strain evidence="8 9">DSM 27040</strain>
    </source>
</reference>
<gene>
    <name evidence="8" type="ORF">SAMN06265379_102363</name>
</gene>
<dbReference type="GO" id="GO:0051536">
    <property type="term" value="F:iron-sulfur cluster binding"/>
    <property type="evidence" value="ECO:0007669"/>
    <property type="project" value="UniProtKB-KW"/>
</dbReference>
<dbReference type="Pfam" id="PF04055">
    <property type="entry name" value="Radical_SAM"/>
    <property type="match status" value="1"/>
</dbReference>
<dbReference type="PANTHER" id="PTHR43409">
    <property type="entry name" value="ANAEROBIC MAGNESIUM-PROTOPORPHYRIN IX MONOMETHYL ESTER CYCLASE-RELATED"/>
    <property type="match status" value="1"/>
</dbReference>
<keyword evidence="9" id="KW-1185">Reference proteome</keyword>
<dbReference type="PANTHER" id="PTHR43409:SF7">
    <property type="entry name" value="BLL1977 PROTEIN"/>
    <property type="match status" value="1"/>
</dbReference>
<dbReference type="PROSITE" id="PS51332">
    <property type="entry name" value="B12_BINDING"/>
    <property type="match status" value="1"/>
</dbReference>